<gene>
    <name evidence="2" type="ORF">THOM_2894</name>
</gene>
<feature type="transmembrane region" description="Helical" evidence="1">
    <location>
        <begin position="431"/>
        <end position="452"/>
    </location>
</feature>
<dbReference type="HOGENOM" id="CLU_514084_0_0_1"/>
<dbReference type="VEuPathDB" id="MicrosporidiaDB:THOM_2894"/>
<protein>
    <submittedName>
        <fullName evidence="2">ATP:ADP Antiporter (AAA) Family</fullName>
    </submittedName>
</protein>
<feature type="transmembrane region" description="Helical" evidence="1">
    <location>
        <begin position="473"/>
        <end position="497"/>
    </location>
</feature>
<feature type="transmembrane region" description="Helical" evidence="1">
    <location>
        <begin position="198"/>
        <end position="223"/>
    </location>
</feature>
<dbReference type="STRING" id="72359.L7JTX7"/>
<feature type="transmembrane region" description="Helical" evidence="1">
    <location>
        <begin position="235"/>
        <end position="253"/>
    </location>
</feature>
<dbReference type="SUPFAM" id="SSF103473">
    <property type="entry name" value="MFS general substrate transporter"/>
    <property type="match status" value="1"/>
</dbReference>
<feature type="transmembrane region" description="Helical" evidence="1">
    <location>
        <begin position="165"/>
        <end position="186"/>
    </location>
</feature>
<keyword evidence="3" id="KW-1185">Reference proteome</keyword>
<feature type="transmembrane region" description="Helical" evidence="1">
    <location>
        <begin position="71"/>
        <end position="89"/>
    </location>
</feature>
<feature type="transmembrane region" description="Helical" evidence="1">
    <location>
        <begin position="347"/>
        <end position="368"/>
    </location>
</feature>
<feature type="transmembrane region" description="Helical" evidence="1">
    <location>
        <begin position="34"/>
        <end position="51"/>
    </location>
</feature>
<feature type="transmembrane region" description="Helical" evidence="1">
    <location>
        <begin position="101"/>
        <end position="121"/>
    </location>
</feature>
<organism evidence="2 3">
    <name type="scientific">Trachipleistophora hominis</name>
    <name type="common">Microsporidian parasite</name>
    <dbReference type="NCBI Taxonomy" id="72359"/>
    <lineage>
        <taxon>Eukaryota</taxon>
        <taxon>Fungi</taxon>
        <taxon>Fungi incertae sedis</taxon>
        <taxon>Microsporidia</taxon>
        <taxon>Pleistophoridae</taxon>
        <taxon>Trachipleistophora</taxon>
    </lineage>
</organism>
<accession>L7JTX7</accession>
<dbReference type="EMBL" id="JH994065">
    <property type="protein sequence ID" value="ELQ74182.1"/>
    <property type="molecule type" value="Genomic_DNA"/>
</dbReference>
<keyword evidence="1" id="KW-1133">Transmembrane helix</keyword>
<feature type="transmembrane region" description="Helical" evidence="1">
    <location>
        <begin position="304"/>
        <end position="322"/>
    </location>
</feature>
<keyword evidence="1" id="KW-0472">Membrane</keyword>
<proteinExistence type="predicted"/>
<dbReference type="Proteomes" id="UP000011185">
    <property type="component" value="Unassembled WGS sequence"/>
</dbReference>
<feature type="transmembrane region" description="Helical" evidence="1">
    <location>
        <begin position="503"/>
        <end position="521"/>
    </location>
</feature>
<sequence length="538" mass="60972">MSVPCLESSALTNSSSAVLSNNPSARNNKSFTTWKVKICAIMAFICYVIIYSSRNLLNGLILSRQGPITKLVSIALYVQPLSLISSLWIRRQLRQYTIRQLLDHALLAFAIYFSLINFILVKFRHVIDADSFYINDFLSDGKSLYKRVDLLFVALSTVTSPTITVQYTMIVIFEFVVQYVLVFSFFNDLFSQKQFNSFISILCVCDVAGSFLSSIISSLYSGLGNLIGAHMIDTMQIAFFLMVSALCFVLLYLTKEIQKSTQQECAAELDDQFKIRVDNSDESVSLTTMGVISCILRNRFIRSISFYVIFFFFINELLYASLETTICGMNGSTSEAVSSSVTRTTSIIRGVSSCVILVFLLSSLSRWLITHKWTLLVYTTPLWCFFSCITIFMLDTVRAGIEGLSLSFINRKTSFLNDADFIFFKDHLESATLVISVVVCIFLKIVKTVAFFMSKETLTMMVDRKVRSRIRPIYDGMCPLIGKSLAAITMVVCAEIMETYNARVFSIFLLVISVFVVLYWLKNARYLCLRYMNDVYTG</sequence>
<feature type="transmembrane region" description="Helical" evidence="1">
    <location>
        <begin position="375"/>
        <end position="394"/>
    </location>
</feature>
<dbReference type="OrthoDB" id="10378889at2759"/>
<evidence type="ECO:0000313" key="2">
    <source>
        <dbReference type="EMBL" id="ELQ74182.1"/>
    </source>
</evidence>
<reference evidence="2 3" key="1">
    <citation type="journal article" date="2012" name="PLoS Pathog.">
        <title>The genome of the obligate intracellular parasite Trachipleistophora hominis: new insights into microsporidian genome dynamics and reductive evolution.</title>
        <authorList>
            <person name="Heinz E."/>
            <person name="Williams T.A."/>
            <person name="Nakjang S."/>
            <person name="Noel C.J."/>
            <person name="Swan D.C."/>
            <person name="Goldberg A.V."/>
            <person name="Harris S.R."/>
            <person name="Weinmaier T."/>
            <person name="Markert S."/>
            <person name="Becher D."/>
            <person name="Bernhardt J."/>
            <person name="Dagan T."/>
            <person name="Hacker C."/>
            <person name="Lucocq J.M."/>
            <person name="Schweder T."/>
            <person name="Rattei T."/>
            <person name="Hall N."/>
            <person name="Hirt R.P."/>
            <person name="Embley T.M."/>
        </authorList>
    </citation>
    <scope>NUCLEOTIDE SEQUENCE [LARGE SCALE GENOMIC DNA]</scope>
</reference>
<dbReference type="InterPro" id="IPR036259">
    <property type="entry name" value="MFS_trans_sf"/>
</dbReference>
<name>L7JTX7_TRAHO</name>
<dbReference type="InParanoid" id="L7JTX7"/>
<keyword evidence="1" id="KW-0812">Transmembrane</keyword>
<dbReference type="OMA" id="TMIVIFE"/>
<evidence type="ECO:0000256" key="1">
    <source>
        <dbReference type="SAM" id="Phobius"/>
    </source>
</evidence>
<evidence type="ECO:0000313" key="3">
    <source>
        <dbReference type="Proteomes" id="UP000011185"/>
    </source>
</evidence>
<dbReference type="AlphaFoldDB" id="L7JTX7"/>